<dbReference type="Gene3D" id="3.30.200.20">
    <property type="entry name" value="Phosphorylase Kinase, domain 1"/>
    <property type="match status" value="1"/>
</dbReference>
<evidence type="ECO:0000259" key="8">
    <source>
        <dbReference type="PROSITE" id="PS50011"/>
    </source>
</evidence>
<evidence type="ECO:0000256" key="7">
    <source>
        <dbReference type="SAM" id="Phobius"/>
    </source>
</evidence>
<dbReference type="InterPro" id="IPR011009">
    <property type="entry name" value="Kinase-like_dom_sf"/>
</dbReference>
<evidence type="ECO:0000256" key="4">
    <source>
        <dbReference type="ARBA" id="ARBA00022741"/>
    </source>
</evidence>
<keyword evidence="7" id="KW-1133">Transmembrane helix</keyword>
<keyword evidence="3 9" id="KW-0808">Transferase</keyword>
<dbReference type="GO" id="GO:0004674">
    <property type="term" value="F:protein serine/threonine kinase activity"/>
    <property type="evidence" value="ECO:0007669"/>
    <property type="project" value="UniProtKB-KW"/>
</dbReference>
<feature type="domain" description="Protein kinase" evidence="8">
    <location>
        <begin position="12"/>
        <end position="289"/>
    </location>
</feature>
<dbReference type="InterPro" id="IPR008271">
    <property type="entry name" value="Ser/Thr_kinase_AS"/>
</dbReference>
<dbReference type="Pfam" id="PF00069">
    <property type="entry name" value="Pkinase"/>
    <property type="match status" value="1"/>
</dbReference>
<dbReference type="EMBL" id="AP027452">
    <property type="protein sequence ID" value="BDY30239.1"/>
    <property type="molecule type" value="Genomic_DNA"/>
</dbReference>
<keyword evidence="2" id="KW-0723">Serine/threonine-protein kinase</keyword>
<protein>
    <recommendedName>
        <fullName evidence="1">non-specific serine/threonine protein kinase</fullName>
        <ecNumber evidence="1">2.7.11.1</ecNumber>
    </recommendedName>
</protein>
<name>A0AAI8TWG3_MYCME</name>
<dbReference type="AlphaFoldDB" id="A0AAI8TWG3"/>
<proteinExistence type="predicted"/>
<dbReference type="CDD" id="cd14014">
    <property type="entry name" value="STKc_PknB_like"/>
    <property type="match status" value="1"/>
</dbReference>
<evidence type="ECO:0000256" key="3">
    <source>
        <dbReference type="ARBA" id="ARBA00022679"/>
    </source>
</evidence>
<dbReference type="PROSITE" id="PS50011">
    <property type="entry name" value="PROTEIN_KINASE_DOM"/>
    <property type="match status" value="1"/>
</dbReference>
<dbReference type="PROSITE" id="PS00108">
    <property type="entry name" value="PROTEIN_KINASE_ST"/>
    <property type="match status" value="1"/>
</dbReference>
<keyword evidence="7" id="KW-0472">Membrane</keyword>
<keyword evidence="7" id="KW-0812">Transmembrane</keyword>
<dbReference type="RefSeq" id="WP_286211217.1">
    <property type="nucleotide sequence ID" value="NZ_AP027452.1"/>
</dbReference>
<evidence type="ECO:0000256" key="5">
    <source>
        <dbReference type="ARBA" id="ARBA00022777"/>
    </source>
</evidence>
<evidence type="ECO:0000256" key="1">
    <source>
        <dbReference type="ARBA" id="ARBA00012513"/>
    </source>
</evidence>
<reference evidence="9" key="1">
    <citation type="submission" date="2023-03" db="EMBL/GenBank/DDBJ databases">
        <title>Draft genome sequence of a Mycolicibacterium mageritense strain H4_3_1 isolated from a hybrid biological-inorganic system reactor.</title>
        <authorList>
            <person name="Feng X."/>
            <person name="Kazama D."/>
            <person name="Sato K."/>
            <person name="Kobayashi H."/>
        </authorList>
    </citation>
    <scope>NUCLEOTIDE SEQUENCE</scope>
    <source>
        <strain evidence="9">H4_3_1</strain>
    </source>
</reference>
<dbReference type="Proteomes" id="UP001241092">
    <property type="component" value="Chromosome"/>
</dbReference>
<evidence type="ECO:0000256" key="2">
    <source>
        <dbReference type="ARBA" id="ARBA00022527"/>
    </source>
</evidence>
<keyword evidence="5 9" id="KW-0418">Kinase</keyword>
<evidence type="ECO:0000256" key="6">
    <source>
        <dbReference type="ARBA" id="ARBA00022840"/>
    </source>
</evidence>
<dbReference type="PANTHER" id="PTHR43289:SF6">
    <property type="entry name" value="SERINE_THREONINE-PROTEIN KINASE NEKL-3"/>
    <property type="match status" value="1"/>
</dbReference>
<dbReference type="SUPFAM" id="SSF56112">
    <property type="entry name" value="Protein kinase-like (PK-like)"/>
    <property type="match status" value="1"/>
</dbReference>
<dbReference type="GO" id="GO:0080090">
    <property type="term" value="P:regulation of primary metabolic process"/>
    <property type="evidence" value="ECO:0007669"/>
    <property type="project" value="UniProtKB-ARBA"/>
</dbReference>
<feature type="transmembrane region" description="Helical" evidence="7">
    <location>
        <begin position="335"/>
        <end position="357"/>
    </location>
</feature>
<dbReference type="PANTHER" id="PTHR43289">
    <property type="entry name" value="MITOGEN-ACTIVATED PROTEIN KINASE KINASE KINASE 20-RELATED"/>
    <property type="match status" value="1"/>
</dbReference>
<evidence type="ECO:0000313" key="9">
    <source>
        <dbReference type="EMBL" id="BDY30239.1"/>
    </source>
</evidence>
<accession>A0AAI8TWG3</accession>
<dbReference type="InterPro" id="IPR000719">
    <property type="entry name" value="Prot_kinase_dom"/>
</dbReference>
<evidence type="ECO:0000313" key="10">
    <source>
        <dbReference type="Proteomes" id="UP001241092"/>
    </source>
</evidence>
<sequence>MSLQSGATFAGFTVVRLLGSGGMGQVYLVRHPRLPRNDALKILPRALAEDRDYRLRFEREADGAAALWHPNIVGVHDRGEYDGQLWISMDFVDGADAGQVLRERFPHGMPRDEAVQIVSAMADALDYAHSCGLLHRDVKPSNILLAAPKGNQRRILLADFGIARQLDDVAGLTATNMTVGTISYAAPEQLMDGPIDGRADQYALAATAFHLLTGSAPYAHSNPAVVISRRLSGPVPRLAETHRELADLDGAMGRALSVDPDQRFASCQDFAAALRAERAVTPPPPQPFEAAAPTMFAQTPPMFTAHAPNVRPAGPMSPPGPPTVQGVPRGRRSGVMIALAGVGVLLLGVVALVAVLLTRDGQPQATTESSATATTERAAPPVTVTVPSTVTVAPPSTSSRMVLPDADTQGFVGYNGAARCGGQDRAVMILRTPQSAVVICRDSAGAMYYRGLRLSDGSTIELGGASAFDGGYAATNPEGPTRYEVSRDGLRIVQNGDVLATEPAVESASP</sequence>
<dbReference type="SMART" id="SM00220">
    <property type="entry name" value="S_TKc"/>
    <property type="match status" value="1"/>
</dbReference>
<keyword evidence="4" id="KW-0547">Nucleotide-binding</keyword>
<dbReference type="EC" id="2.7.11.1" evidence="1"/>
<keyword evidence="6" id="KW-0067">ATP-binding</keyword>
<organism evidence="9 10">
    <name type="scientific">Mycolicibacterium mageritense</name>
    <name type="common">Mycobacterium mageritense</name>
    <dbReference type="NCBI Taxonomy" id="53462"/>
    <lineage>
        <taxon>Bacteria</taxon>
        <taxon>Bacillati</taxon>
        <taxon>Actinomycetota</taxon>
        <taxon>Actinomycetes</taxon>
        <taxon>Mycobacteriales</taxon>
        <taxon>Mycobacteriaceae</taxon>
        <taxon>Mycolicibacterium</taxon>
    </lineage>
</organism>
<gene>
    <name evidence="9" type="primary">pknD_10</name>
    <name evidence="9" type="ORF">hbim_04182</name>
</gene>
<dbReference type="Gene3D" id="1.10.510.10">
    <property type="entry name" value="Transferase(Phosphotransferase) domain 1"/>
    <property type="match status" value="1"/>
</dbReference>
<dbReference type="GO" id="GO:0005524">
    <property type="term" value="F:ATP binding"/>
    <property type="evidence" value="ECO:0007669"/>
    <property type="project" value="UniProtKB-KW"/>
</dbReference>